<keyword evidence="15" id="KW-1185">Reference proteome</keyword>
<keyword evidence="3 12" id="KW-0723">Serine/threonine-protein kinase</keyword>
<dbReference type="GO" id="GO:0008361">
    <property type="term" value="P:regulation of cell size"/>
    <property type="evidence" value="ECO:0007669"/>
    <property type="project" value="UniProtKB-ARBA"/>
</dbReference>
<keyword evidence="5" id="KW-0808">Transferase</keyword>
<dbReference type="CDD" id="cd14089">
    <property type="entry name" value="STKc_MAPKAPK"/>
    <property type="match status" value="1"/>
</dbReference>
<dbReference type="EC" id="2.7.11.1" evidence="2"/>
<dbReference type="Proteomes" id="UP001187531">
    <property type="component" value="Unassembled WGS sequence"/>
</dbReference>
<evidence type="ECO:0000313" key="15">
    <source>
        <dbReference type="Proteomes" id="UP001187531"/>
    </source>
</evidence>
<keyword evidence="6 11" id="KW-0547">Nucleotide-binding</keyword>
<organism evidence="14 15">
    <name type="scientific">Artemia franciscana</name>
    <name type="common">Brine shrimp</name>
    <name type="synonym">Artemia sanfranciscana</name>
    <dbReference type="NCBI Taxonomy" id="6661"/>
    <lineage>
        <taxon>Eukaryota</taxon>
        <taxon>Metazoa</taxon>
        <taxon>Ecdysozoa</taxon>
        <taxon>Arthropoda</taxon>
        <taxon>Crustacea</taxon>
        <taxon>Branchiopoda</taxon>
        <taxon>Anostraca</taxon>
        <taxon>Artemiidae</taxon>
        <taxon>Artemia</taxon>
    </lineage>
</organism>
<evidence type="ECO:0000256" key="10">
    <source>
        <dbReference type="ARBA" id="ARBA00048679"/>
    </source>
</evidence>
<evidence type="ECO:0000256" key="2">
    <source>
        <dbReference type="ARBA" id="ARBA00012513"/>
    </source>
</evidence>
<keyword evidence="8 11" id="KW-0067">ATP-binding</keyword>
<dbReference type="Pfam" id="PF00069">
    <property type="entry name" value="Pkinase"/>
    <property type="match status" value="1"/>
</dbReference>
<sequence length="366" mass="41412">MNFNPISTAVFGRAPVNYKTLPIIEDYQIGPNVLGFGISGKVVECFSRATGHKRALKVLRDSPKARREIELHWKASAFKHIVSIVDVYENIHNTVKCLFVVMECMEGGELFQRIQERVDDFFTEKEAAEIMRDICLAVRHLHHMGIAHRDLKPENLLYTAPGPHGVLKLTDFGFAKEAYSKESLQTPCYTPYYAAPEVLGPEKYDKSCDMWSLGVIMYILLCGYPPFFSSHGQAMSPGMKKRIRAGQYDFPGPEWKAITQDAKDLIKGLLQTDSEKRLTIDQVMQHKWIAQCTAVPATPLTTHIILREDGDVWPQVQEEMTNALATMRVDYDQVNLKPINSSSNKLLSKRRKGAVAPIEEEHMVVS</sequence>
<dbReference type="SMART" id="SM00220">
    <property type="entry name" value="S_TKc"/>
    <property type="match status" value="1"/>
</dbReference>
<dbReference type="EMBL" id="JAVRJZ010000009">
    <property type="protein sequence ID" value="KAK2718447.1"/>
    <property type="molecule type" value="Genomic_DNA"/>
</dbReference>
<evidence type="ECO:0000256" key="3">
    <source>
        <dbReference type="ARBA" id="ARBA00022527"/>
    </source>
</evidence>
<dbReference type="AlphaFoldDB" id="A0AA88IAU5"/>
<comment type="caution">
    <text evidence="14">The sequence shown here is derived from an EMBL/GenBank/DDBJ whole genome shotgun (WGS) entry which is preliminary data.</text>
</comment>
<dbReference type="FunFam" id="3.30.200.20:FF:000156">
    <property type="entry name" value="MAP kinase-activated protein kinase 3"/>
    <property type="match status" value="1"/>
</dbReference>
<evidence type="ECO:0000313" key="14">
    <source>
        <dbReference type="EMBL" id="KAK2718447.1"/>
    </source>
</evidence>
<feature type="domain" description="Protein kinase" evidence="13">
    <location>
        <begin position="28"/>
        <end position="289"/>
    </location>
</feature>
<comment type="catalytic activity">
    <reaction evidence="10">
        <text>L-seryl-[protein] + ATP = O-phospho-L-seryl-[protein] + ADP + H(+)</text>
        <dbReference type="Rhea" id="RHEA:17989"/>
        <dbReference type="Rhea" id="RHEA-COMP:9863"/>
        <dbReference type="Rhea" id="RHEA-COMP:11604"/>
        <dbReference type="ChEBI" id="CHEBI:15378"/>
        <dbReference type="ChEBI" id="CHEBI:29999"/>
        <dbReference type="ChEBI" id="CHEBI:30616"/>
        <dbReference type="ChEBI" id="CHEBI:83421"/>
        <dbReference type="ChEBI" id="CHEBI:456216"/>
        <dbReference type="EC" id="2.7.11.1"/>
    </reaction>
</comment>
<dbReference type="InterPro" id="IPR000719">
    <property type="entry name" value="Prot_kinase_dom"/>
</dbReference>
<protein>
    <recommendedName>
        <fullName evidence="2">non-specific serine/threonine protein kinase</fullName>
        <ecNumber evidence="2">2.7.11.1</ecNumber>
    </recommendedName>
</protein>
<dbReference type="PROSITE" id="PS00108">
    <property type="entry name" value="PROTEIN_KINASE_ST"/>
    <property type="match status" value="1"/>
</dbReference>
<dbReference type="Gene3D" id="4.10.1170.10">
    <property type="entry name" value="MAP kinase activated protein kinase 2"/>
    <property type="match status" value="1"/>
</dbReference>
<dbReference type="InterPro" id="IPR017441">
    <property type="entry name" value="Protein_kinase_ATP_BS"/>
</dbReference>
<feature type="binding site" evidence="11">
    <location>
        <position position="57"/>
    </location>
    <ligand>
        <name>ATP</name>
        <dbReference type="ChEBI" id="CHEBI:30616"/>
    </ligand>
</feature>
<dbReference type="InterPro" id="IPR008271">
    <property type="entry name" value="Ser/Thr_kinase_AS"/>
</dbReference>
<accession>A0AA88IAU5</accession>
<name>A0AA88IAU5_ARTSF</name>
<evidence type="ECO:0000256" key="9">
    <source>
        <dbReference type="ARBA" id="ARBA00047899"/>
    </source>
</evidence>
<dbReference type="Gene3D" id="1.10.510.10">
    <property type="entry name" value="Transferase(Phosphotransferase) domain 1"/>
    <property type="match status" value="1"/>
</dbReference>
<dbReference type="PROSITE" id="PS50011">
    <property type="entry name" value="PROTEIN_KINASE_DOM"/>
    <property type="match status" value="1"/>
</dbReference>
<evidence type="ECO:0000256" key="6">
    <source>
        <dbReference type="ARBA" id="ARBA00022741"/>
    </source>
</evidence>
<evidence type="ECO:0000256" key="8">
    <source>
        <dbReference type="ARBA" id="ARBA00022840"/>
    </source>
</evidence>
<dbReference type="Gene3D" id="3.30.200.20">
    <property type="entry name" value="Phosphorylase Kinase, domain 1"/>
    <property type="match status" value="1"/>
</dbReference>
<dbReference type="PANTHER" id="PTHR24347">
    <property type="entry name" value="SERINE/THREONINE-PROTEIN KINASE"/>
    <property type="match status" value="1"/>
</dbReference>
<dbReference type="SUPFAM" id="SSF56112">
    <property type="entry name" value="Protein kinase-like (PK-like)"/>
    <property type="match status" value="1"/>
</dbReference>
<evidence type="ECO:0000259" key="13">
    <source>
        <dbReference type="PROSITE" id="PS50011"/>
    </source>
</evidence>
<evidence type="ECO:0000256" key="12">
    <source>
        <dbReference type="RuleBase" id="RU000304"/>
    </source>
</evidence>
<dbReference type="InterPro" id="IPR027442">
    <property type="entry name" value="MAPKAPK_C"/>
</dbReference>
<dbReference type="InterPro" id="IPR011009">
    <property type="entry name" value="Kinase-like_dom_sf"/>
</dbReference>
<dbReference type="GO" id="GO:0004674">
    <property type="term" value="F:protein serine/threonine kinase activity"/>
    <property type="evidence" value="ECO:0007669"/>
    <property type="project" value="UniProtKB-KW"/>
</dbReference>
<dbReference type="FunFam" id="4.10.1170.10:FF:000001">
    <property type="entry name" value="MAP kinase-activated protein kinase 3"/>
    <property type="match status" value="1"/>
</dbReference>
<gene>
    <name evidence="14" type="ORF">QYM36_005684</name>
</gene>
<reference evidence="14" key="1">
    <citation type="submission" date="2023-07" db="EMBL/GenBank/DDBJ databases">
        <title>Chromosome-level genome assembly of Artemia franciscana.</title>
        <authorList>
            <person name="Jo E."/>
        </authorList>
    </citation>
    <scope>NUCLEOTIDE SEQUENCE</scope>
    <source>
        <tissue evidence="14">Whole body</tissue>
    </source>
</reference>
<comment type="similarity">
    <text evidence="1">Belongs to the protein kinase superfamily. CAMK Ser/Thr protein kinase family.</text>
</comment>
<evidence type="ECO:0000256" key="5">
    <source>
        <dbReference type="ARBA" id="ARBA00022679"/>
    </source>
</evidence>
<evidence type="ECO:0000256" key="1">
    <source>
        <dbReference type="ARBA" id="ARBA00006692"/>
    </source>
</evidence>
<keyword evidence="7" id="KW-0418">Kinase</keyword>
<dbReference type="GO" id="GO:0005524">
    <property type="term" value="F:ATP binding"/>
    <property type="evidence" value="ECO:0007669"/>
    <property type="project" value="UniProtKB-UniRule"/>
</dbReference>
<comment type="catalytic activity">
    <reaction evidence="9">
        <text>L-threonyl-[protein] + ATP = O-phospho-L-threonyl-[protein] + ADP + H(+)</text>
        <dbReference type="Rhea" id="RHEA:46608"/>
        <dbReference type="Rhea" id="RHEA-COMP:11060"/>
        <dbReference type="Rhea" id="RHEA-COMP:11605"/>
        <dbReference type="ChEBI" id="CHEBI:15378"/>
        <dbReference type="ChEBI" id="CHEBI:30013"/>
        <dbReference type="ChEBI" id="CHEBI:30616"/>
        <dbReference type="ChEBI" id="CHEBI:61977"/>
        <dbReference type="ChEBI" id="CHEBI:456216"/>
        <dbReference type="EC" id="2.7.11.1"/>
    </reaction>
</comment>
<proteinExistence type="inferred from homology"/>
<evidence type="ECO:0000256" key="4">
    <source>
        <dbReference type="ARBA" id="ARBA00022553"/>
    </source>
</evidence>
<keyword evidence="4" id="KW-0597">Phosphoprotein</keyword>
<dbReference type="FunFam" id="1.10.510.10:FF:000094">
    <property type="entry name" value="MAP kinase-activated protein kinase 2"/>
    <property type="match status" value="1"/>
</dbReference>
<dbReference type="PROSITE" id="PS00107">
    <property type="entry name" value="PROTEIN_KINASE_ATP"/>
    <property type="match status" value="1"/>
</dbReference>
<evidence type="ECO:0000256" key="7">
    <source>
        <dbReference type="ARBA" id="ARBA00022777"/>
    </source>
</evidence>
<evidence type="ECO:0000256" key="11">
    <source>
        <dbReference type="PROSITE-ProRule" id="PRU10141"/>
    </source>
</evidence>